<accession>A0ABP7WTY6</accession>
<reference evidence="4" key="1">
    <citation type="journal article" date="2019" name="Int. J. Syst. Evol. Microbiol.">
        <title>The Global Catalogue of Microorganisms (GCM) 10K type strain sequencing project: providing services to taxonomists for standard genome sequencing and annotation.</title>
        <authorList>
            <consortium name="The Broad Institute Genomics Platform"/>
            <consortium name="The Broad Institute Genome Sequencing Center for Infectious Disease"/>
            <person name="Wu L."/>
            <person name="Ma J."/>
        </authorList>
    </citation>
    <scope>NUCLEOTIDE SEQUENCE [LARGE SCALE GENOMIC DNA]</scope>
    <source>
        <strain evidence="4">JCM 16702</strain>
    </source>
</reference>
<feature type="transmembrane region" description="Helical" evidence="2">
    <location>
        <begin position="12"/>
        <end position="36"/>
    </location>
</feature>
<feature type="transmembrane region" description="Helical" evidence="2">
    <location>
        <begin position="78"/>
        <end position="99"/>
    </location>
</feature>
<proteinExistence type="predicted"/>
<protein>
    <submittedName>
        <fullName evidence="3">Uncharacterized protein</fullName>
    </submittedName>
</protein>
<dbReference type="Proteomes" id="UP001500683">
    <property type="component" value="Unassembled WGS sequence"/>
</dbReference>
<dbReference type="RefSeq" id="WP_344956281.1">
    <property type="nucleotide sequence ID" value="NZ_BAAAZG010000055.1"/>
</dbReference>
<keyword evidence="2" id="KW-0812">Transmembrane</keyword>
<gene>
    <name evidence="3" type="ORF">GCM10022214_70750</name>
</gene>
<organism evidence="3 4">
    <name type="scientific">Actinomadura miaoliensis</name>
    <dbReference type="NCBI Taxonomy" id="430685"/>
    <lineage>
        <taxon>Bacteria</taxon>
        <taxon>Bacillati</taxon>
        <taxon>Actinomycetota</taxon>
        <taxon>Actinomycetes</taxon>
        <taxon>Streptosporangiales</taxon>
        <taxon>Thermomonosporaceae</taxon>
        <taxon>Actinomadura</taxon>
    </lineage>
</organism>
<name>A0ABP7WTY6_9ACTN</name>
<feature type="transmembrane region" description="Helical" evidence="2">
    <location>
        <begin position="119"/>
        <end position="143"/>
    </location>
</feature>
<sequence length="220" mass="23032">MTAIRVRPRAVAVEVAIVVSLGVALAGVSLGLLVLQYGGALRFGTTDLLIAAAAGVAAASVVRVTVRLHRRWKKSIGRFTAAAALCALAGVVGALVVLIPSECPGGLFSTGRCGVREAAAWGQVAGLGAVVNFGAAGLTLAFVRLVRALPGAVWGVISDGTAQGVIWIRTLGGARRRRAVRVGRRRPDGPRRDPREPKGRPTPRRADAERARRTRLRSRT</sequence>
<feature type="compositionally biased region" description="Basic and acidic residues" evidence="1">
    <location>
        <begin position="185"/>
        <end position="211"/>
    </location>
</feature>
<feature type="region of interest" description="Disordered" evidence="1">
    <location>
        <begin position="179"/>
        <end position="220"/>
    </location>
</feature>
<feature type="transmembrane region" description="Helical" evidence="2">
    <location>
        <begin position="48"/>
        <end position="66"/>
    </location>
</feature>
<evidence type="ECO:0000313" key="3">
    <source>
        <dbReference type="EMBL" id="GAA4096791.1"/>
    </source>
</evidence>
<keyword evidence="2" id="KW-1133">Transmembrane helix</keyword>
<comment type="caution">
    <text evidence="3">The sequence shown here is derived from an EMBL/GenBank/DDBJ whole genome shotgun (WGS) entry which is preliminary data.</text>
</comment>
<evidence type="ECO:0000256" key="1">
    <source>
        <dbReference type="SAM" id="MobiDB-lite"/>
    </source>
</evidence>
<evidence type="ECO:0000256" key="2">
    <source>
        <dbReference type="SAM" id="Phobius"/>
    </source>
</evidence>
<evidence type="ECO:0000313" key="4">
    <source>
        <dbReference type="Proteomes" id="UP001500683"/>
    </source>
</evidence>
<dbReference type="EMBL" id="BAAAZG010000055">
    <property type="protein sequence ID" value="GAA4096791.1"/>
    <property type="molecule type" value="Genomic_DNA"/>
</dbReference>
<keyword evidence="4" id="KW-1185">Reference proteome</keyword>
<keyword evidence="2" id="KW-0472">Membrane</keyword>